<proteinExistence type="predicted"/>
<sequence>MKPHFWIRAHVFSSMKPWQLPARAGQVIWFISR</sequence>
<protein>
    <submittedName>
        <fullName evidence="1">Uncharacterized protein</fullName>
    </submittedName>
</protein>
<dbReference type="EMBL" id="UINC01086707">
    <property type="protein sequence ID" value="SVC35406.1"/>
    <property type="molecule type" value="Genomic_DNA"/>
</dbReference>
<organism evidence="1">
    <name type="scientific">marine metagenome</name>
    <dbReference type="NCBI Taxonomy" id="408172"/>
    <lineage>
        <taxon>unclassified sequences</taxon>
        <taxon>metagenomes</taxon>
        <taxon>ecological metagenomes</taxon>
    </lineage>
</organism>
<dbReference type="AlphaFoldDB" id="A0A382LFM2"/>
<reference evidence="1" key="1">
    <citation type="submission" date="2018-05" db="EMBL/GenBank/DDBJ databases">
        <authorList>
            <person name="Lanie J.A."/>
            <person name="Ng W.-L."/>
            <person name="Kazmierczak K.M."/>
            <person name="Andrzejewski T.M."/>
            <person name="Davidsen T.M."/>
            <person name="Wayne K.J."/>
            <person name="Tettelin H."/>
            <person name="Glass J.I."/>
            <person name="Rusch D."/>
            <person name="Podicherti R."/>
            <person name="Tsui H.-C.T."/>
            <person name="Winkler M.E."/>
        </authorList>
    </citation>
    <scope>NUCLEOTIDE SEQUENCE</scope>
</reference>
<gene>
    <name evidence="1" type="ORF">METZ01_LOCUS288260</name>
</gene>
<accession>A0A382LFM2</accession>
<name>A0A382LFM2_9ZZZZ</name>
<feature type="non-terminal residue" evidence="1">
    <location>
        <position position="33"/>
    </location>
</feature>
<evidence type="ECO:0000313" key="1">
    <source>
        <dbReference type="EMBL" id="SVC35406.1"/>
    </source>
</evidence>